<reference evidence="2" key="1">
    <citation type="journal article" date="2016" name="Nat. Commun.">
        <title>Genome analysis of three Pneumocystis species reveals adaptation mechanisms to life exclusively in mammalian hosts.</title>
        <authorList>
            <person name="Ma L."/>
            <person name="Chen Z."/>
            <person name="Huang D.W."/>
            <person name="Kutty G."/>
            <person name="Ishihara M."/>
            <person name="Wang H."/>
            <person name="Abouelleil A."/>
            <person name="Bishop L."/>
            <person name="Davey E."/>
            <person name="Deng R."/>
            <person name="Deng X."/>
            <person name="Fan L."/>
            <person name="Fantoni G."/>
            <person name="Fitzgerald M."/>
            <person name="Gogineni E."/>
            <person name="Goldberg J.M."/>
            <person name="Handley G."/>
            <person name="Hu X."/>
            <person name="Huber C."/>
            <person name="Jiao X."/>
            <person name="Jones K."/>
            <person name="Levin J.Z."/>
            <person name="Liu Y."/>
            <person name="Macdonald P."/>
            <person name="Melnikov A."/>
            <person name="Raley C."/>
            <person name="Sassi M."/>
            <person name="Sherman B.T."/>
            <person name="Song X."/>
            <person name="Sykes S."/>
            <person name="Tran B."/>
            <person name="Walsh L."/>
            <person name="Xia Y."/>
            <person name="Yang J."/>
            <person name="Young S."/>
            <person name="Zeng Q."/>
            <person name="Zheng X."/>
            <person name="Stephens R."/>
            <person name="Nusbaum C."/>
            <person name="Birren B.W."/>
            <person name="Azadi P."/>
            <person name="Lempicki R.A."/>
            <person name="Cuomo C.A."/>
            <person name="Kovacs J.A."/>
        </authorList>
    </citation>
    <scope>NUCLEOTIDE SEQUENCE [LARGE SCALE GENOMIC DNA]</scope>
    <source>
        <strain evidence="2">RU7</strain>
    </source>
</reference>
<gene>
    <name evidence="1" type="ORF">T551_00689</name>
</gene>
<organism evidence="1 2">
    <name type="scientific">Pneumocystis jirovecii (strain RU7)</name>
    <name type="common">Human pneumocystis pneumonia agent</name>
    <dbReference type="NCBI Taxonomy" id="1408657"/>
    <lineage>
        <taxon>Eukaryota</taxon>
        <taxon>Fungi</taxon>
        <taxon>Dikarya</taxon>
        <taxon>Ascomycota</taxon>
        <taxon>Taphrinomycotina</taxon>
        <taxon>Pneumocystomycetes</taxon>
        <taxon>Pneumocystaceae</taxon>
        <taxon>Pneumocystis</taxon>
    </lineage>
</organism>
<accession>A0A0W4ZUF7</accession>
<dbReference type="VEuPathDB" id="FungiDB:T551_00689"/>
<dbReference type="RefSeq" id="XP_018230699.1">
    <property type="nucleotide sequence ID" value="XM_018372953.1"/>
</dbReference>
<dbReference type="GeneID" id="28939208"/>
<proteinExistence type="predicted"/>
<keyword evidence="2" id="KW-1185">Reference proteome</keyword>
<dbReference type="Proteomes" id="UP000053447">
    <property type="component" value="Unassembled WGS sequence"/>
</dbReference>
<dbReference type="EMBL" id="LFWA01000003">
    <property type="protein sequence ID" value="KTW32007.1"/>
    <property type="molecule type" value="Genomic_DNA"/>
</dbReference>
<evidence type="ECO:0000313" key="1">
    <source>
        <dbReference type="EMBL" id="KTW32007.1"/>
    </source>
</evidence>
<dbReference type="AlphaFoldDB" id="A0A0W4ZUF7"/>
<sequence>MHVQPYSAHRMGKMYTQHRRCSVIMERHTVLKLDRDRFICQFHKKPATISGVFERIQHTLRASFLSALNRERCHGIPEDYGSATSRRWAKAAIVIGRKIHKTEEKKHKEGEDRLC</sequence>
<evidence type="ECO:0000313" key="2">
    <source>
        <dbReference type="Proteomes" id="UP000053447"/>
    </source>
</evidence>
<protein>
    <submittedName>
        <fullName evidence="1">Uncharacterized protein</fullName>
    </submittedName>
</protein>
<name>A0A0W4ZUF7_PNEJ7</name>
<comment type="caution">
    <text evidence="1">The sequence shown here is derived from an EMBL/GenBank/DDBJ whole genome shotgun (WGS) entry which is preliminary data.</text>
</comment>